<dbReference type="PANTHER" id="PTHR12818">
    <property type="entry name" value="TRNA (ADENINE(37)-N6)-METHYLTRANSFERASE"/>
    <property type="match status" value="1"/>
</dbReference>
<dbReference type="PANTHER" id="PTHR12818:SF0">
    <property type="entry name" value="TRNA (ADENINE(37)-N6)-METHYLTRANSFERASE"/>
    <property type="match status" value="1"/>
</dbReference>
<dbReference type="NCBIfam" id="TIGR00104">
    <property type="entry name" value="tRNA_TsaA"/>
    <property type="match status" value="1"/>
</dbReference>
<dbReference type="GO" id="GO:0008168">
    <property type="term" value="F:methyltransferase activity"/>
    <property type="evidence" value="ECO:0007669"/>
    <property type="project" value="UniProtKB-KW"/>
</dbReference>
<dbReference type="InterPro" id="IPR023370">
    <property type="entry name" value="TrmO-like_N"/>
</dbReference>
<dbReference type="PROSITE" id="PS01318">
    <property type="entry name" value="TSAA_1"/>
    <property type="match status" value="1"/>
</dbReference>
<dbReference type="RefSeq" id="WP_110565339.1">
    <property type="nucleotide sequence ID" value="NZ_PYBV01000026.1"/>
</dbReference>
<dbReference type="InterPro" id="IPR036414">
    <property type="entry name" value="YaeB_N_sf"/>
</dbReference>
<dbReference type="Pfam" id="PF01980">
    <property type="entry name" value="TrmO_N"/>
    <property type="match status" value="1"/>
</dbReference>
<dbReference type="InterPro" id="IPR036413">
    <property type="entry name" value="YaeB-like_sf"/>
</dbReference>
<keyword evidence="4" id="KW-0808">Transferase</keyword>
<reference evidence="4 5" key="1">
    <citation type="submission" date="2018-03" db="EMBL/GenBank/DDBJ databases">
        <title>Bioinformatic expansion and discovery of thiopeptide antibiotics.</title>
        <authorList>
            <person name="Schwalen C.J."/>
            <person name="Hudson G.A."/>
            <person name="Mitchell D.A."/>
        </authorList>
    </citation>
    <scope>NUCLEOTIDE SEQUENCE [LARGE SCALE GENOMIC DNA]</scope>
    <source>
        <strain evidence="4 5">NRRL 8041</strain>
    </source>
</reference>
<proteinExistence type="inferred from homology"/>
<dbReference type="InterPro" id="IPR023368">
    <property type="entry name" value="UPF0066_cons_site"/>
</dbReference>
<dbReference type="AlphaFoldDB" id="A0A318NGB9"/>
<name>A0A318NGB9_9ACTN</name>
<dbReference type="CDD" id="cd09281">
    <property type="entry name" value="UPF0066"/>
    <property type="match status" value="1"/>
</dbReference>
<comment type="caution">
    <text evidence="4">The sequence shown here is derived from an EMBL/GenBank/DDBJ whole genome shotgun (WGS) entry which is preliminary data.</text>
</comment>
<dbReference type="EMBL" id="PYBV01000026">
    <property type="protein sequence ID" value="PYC67763.1"/>
    <property type="molecule type" value="Genomic_DNA"/>
</dbReference>
<evidence type="ECO:0000256" key="1">
    <source>
        <dbReference type="ARBA" id="ARBA00022691"/>
    </source>
</evidence>
<evidence type="ECO:0000259" key="3">
    <source>
        <dbReference type="PROSITE" id="PS51668"/>
    </source>
</evidence>
<accession>A0A318NGB9</accession>
<evidence type="ECO:0000313" key="5">
    <source>
        <dbReference type="Proteomes" id="UP000248333"/>
    </source>
</evidence>
<keyword evidence="5" id="KW-1185">Reference proteome</keyword>
<dbReference type="Gene3D" id="2.40.30.70">
    <property type="entry name" value="YaeB-like"/>
    <property type="match status" value="1"/>
</dbReference>
<dbReference type="PROSITE" id="PS51668">
    <property type="entry name" value="TSAA_2"/>
    <property type="match status" value="1"/>
</dbReference>
<protein>
    <submittedName>
        <fullName evidence="4">tRNA (N6-threonylcarbamoyladenosine(37)-N6)-methyltransferase TrmO</fullName>
    </submittedName>
</protein>
<dbReference type="OrthoDB" id="9804309at2"/>
<keyword evidence="4" id="KW-0489">Methyltransferase</keyword>
<dbReference type="InterPro" id="IPR040372">
    <property type="entry name" value="YaeB-like"/>
</dbReference>
<dbReference type="GO" id="GO:0032259">
    <property type="term" value="P:methylation"/>
    <property type="evidence" value="ECO:0007669"/>
    <property type="project" value="UniProtKB-KW"/>
</dbReference>
<organism evidence="4 5">
    <name type="scientific">Micromonospora arborensis</name>
    <dbReference type="NCBI Taxonomy" id="2116518"/>
    <lineage>
        <taxon>Bacteria</taxon>
        <taxon>Bacillati</taxon>
        <taxon>Actinomycetota</taxon>
        <taxon>Actinomycetes</taxon>
        <taxon>Micromonosporales</taxon>
        <taxon>Micromonosporaceae</taxon>
        <taxon>Micromonospora</taxon>
    </lineage>
</organism>
<dbReference type="SUPFAM" id="SSF118196">
    <property type="entry name" value="YaeB-like"/>
    <property type="match status" value="1"/>
</dbReference>
<sequence>MDEVGGGDGYVLHPVGRVLSPLTDAASAPRQGDEGAPAAWLVFDPQVEQALRDLRVGVELLVLTWLDRALRDVLAVHPRGDESRPETGVFSTRSPHRPNPIGLHRVRVLAVDGLRVEVADLEALDGTPILDVKPVLGAADER</sequence>
<comment type="similarity">
    <text evidence="2">Belongs to the tRNA methyltransferase O family.</text>
</comment>
<gene>
    <name evidence="4" type="primary">tsaA</name>
    <name evidence="4" type="ORF">C7C45_20730</name>
</gene>
<evidence type="ECO:0000313" key="4">
    <source>
        <dbReference type="EMBL" id="PYC67763.1"/>
    </source>
</evidence>
<dbReference type="Proteomes" id="UP000248333">
    <property type="component" value="Unassembled WGS sequence"/>
</dbReference>
<feature type="domain" description="TsaA-like" evidence="3">
    <location>
        <begin position="12"/>
        <end position="142"/>
    </location>
</feature>
<keyword evidence="1" id="KW-0949">S-adenosyl-L-methionine</keyword>
<evidence type="ECO:0000256" key="2">
    <source>
        <dbReference type="ARBA" id="ARBA00033753"/>
    </source>
</evidence>